<dbReference type="SUPFAM" id="SSF111369">
    <property type="entry name" value="HlyD-like secretion proteins"/>
    <property type="match status" value="1"/>
</dbReference>
<organism evidence="7 8">
    <name type="scientific">Alistipes intestinihominis</name>
    <dbReference type="NCBI Taxonomy" id="3133172"/>
    <lineage>
        <taxon>Bacteria</taxon>
        <taxon>Pseudomonadati</taxon>
        <taxon>Bacteroidota</taxon>
        <taxon>Bacteroidia</taxon>
        <taxon>Bacteroidales</taxon>
        <taxon>Rikenellaceae</taxon>
        <taxon>Alistipes</taxon>
    </lineage>
</organism>
<evidence type="ECO:0000256" key="2">
    <source>
        <dbReference type="SAM" id="Coils"/>
    </source>
</evidence>
<feature type="chain" id="PRO_5047378929" evidence="4">
    <location>
        <begin position="20"/>
        <end position="394"/>
    </location>
</feature>
<protein>
    <submittedName>
        <fullName evidence="7">Efflux RND transporter periplasmic adaptor subunit</fullName>
    </submittedName>
</protein>
<dbReference type="Gene3D" id="2.40.30.170">
    <property type="match status" value="1"/>
</dbReference>
<sequence length="394" mass="41386">MKQTFVKAALAAYCMAAVACGQAPTAMGPGEYAVMTVATTDREIQSNYSASIRGRQDIAIYPQVAGTISELCVTEGQQVSKGQTLFIIDQVPYKAALQTAEANVAAAKAGVATAQLTYDSKKELFAKNVVSQYDLSTANNNLLTAKAQLAQAEAQRVNAANNLSYTVVKAPANGVVGTLPYRVGALVSASIPQPLTTVSDNSEMYVYFSMNENQLLNLTRRYGSVAETLKNMSAVQLQLSDGSIYDLPGRVESISGVIDTSTGSVSLRAAFPNPNGLLHSGGAGNIILPSIYKDCIAVPQAATFELQDKVYVYKVVDGKASSSIIDVEKLSNGREYIVRSGLTPGDVIVAEGVGLLREGTPIVPKGQSGAVQAAPAEQAPATEAAEETETAKEE</sequence>
<dbReference type="RefSeq" id="WP_349094437.1">
    <property type="nucleotide sequence ID" value="NZ_JBBMFL010000016.1"/>
</dbReference>
<dbReference type="Pfam" id="PF25944">
    <property type="entry name" value="Beta-barrel_RND"/>
    <property type="match status" value="1"/>
</dbReference>
<keyword evidence="2" id="KW-0175">Coiled coil</keyword>
<keyword evidence="4" id="KW-0732">Signal</keyword>
<dbReference type="InterPro" id="IPR058625">
    <property type="entry name" value="MdtA-like_BSH"/>
</dbReference>
<gene>
    <name evidence="7" type="ORF">WMO46_12430</name>
</gene>
<evidence type="ECO:0000313" key="7">
    <source>
        <dbReference type="EMBL" id="MEQ2545750.1"/>
    </source>
</evidence>
<proteinExistence type="inferred from homology"/>
<dbReference type="Gene3D" id="2.40.50.100">
    <property type="match status" value="1"/>
</dbReference>
<dbReference type="InterPro" id="IPR006143">
    <property type="entry name" value="RND_pump_MFP"/>
</dbReference>
<dbReference type="InterPro" id="IPR058626">
    <property type="entry name" value="MdtA-like_b-barrel"/>
</dbReference>
<feature type="signal peptide" evidence="4">
    <location>
        <begin position="1"/>
        <end position="19"/>
    </location>
</feature>
<dbReference type="Pfam" id="PF25917">
    <property type="entry name" value="BSH_RND"/>
    <property type="match status" value="1"/>
</dbReference>
<name>A0ABV1GZB7_9BACT</name>
<evidence type="ECO:0000256" key="3">
    <source>
        <dbReference type="SAM" id="MobiDB-lite"/>
    </source>
</evidence>
<comment type="similarity">
    <text evidence="1">Belongs to the membrane fusion protein (MFP) (TC 8.A.1) family.</text>
</comment>
<evidence type="ECO:0000259" key="5">
    <source>
        <dbReference type="Pfam" id="PF25917"/>
    </source>
</evidence>
<feature type="compositionally biased region" description="Low complexity" evidence="3">
    <location>
        <begin position="372"/>
        <end position="383"/>
    </location>
</feature>
<reference evidence="7 8" key="1">
    <citation type="submission" date="2024-03" db="EMBL/GenBank/DDBJ databases">
        <title>Human intestinal bacterial collection.</title>
        <authorList>
            <person name="Pauvert C."/>
            <person name="Hitch T.C.A."/>
            <person name="Clavel T."/>
        </authorList>
    </citation>
    <scope>NUCLEOTIDE SEQUENCE [LARGE SCALE GENOMIC DNA]</scope>
    <source>
        <strain evidence="7 8">CLA-KB-H122</strain>
    </source>
</reference>
<keyword evidence="8" id="KW-1185">Reference proteome</keyword>
<dbReference type="PANTHER" id="PTHR30158:SF23">
    <property type="entry name" value="MULTIDRUG RESISTANCE PROTEIN MEXA"/>
    <property type="match status" value="1"/>
</dbReference>
<feature type="region of interest" description="Disordered" evidence="3">
    <location>
        <begin position="366"/>
        <end position="394"/>
    </location>
</feature>
<dbReference type="NCBIfam" id="TIGR01730">
    <property type="entry name" value="RND_mfp"/>
    <property type="match status" value="1"/>
</dbReference>
<dbReference type="Gene3D" id="1.10.287.470">
    <property type="entry name" value="Helix hairpin bin"/>
    <property type="match status" value="1"/>
</dbReference>
<dbReference type="PANTHER" id="PTHR30158">
    <property type="entry name" value="ACRA/E-RELATED COMPONENT OF DRUG EFFLUX TRANSPORTER"/>
    <property type="match status" value="1"/>
</dbReference>
<feature type="domain" description="Multidrug resistance protein MdtA-like barrel-sandwich hybrid" evidence="5">
    <location>
        <begin position="59"/>
        <end position="198"/>
    </location>
</feature>
<dbReference type="PROSITE" id="PS51257">
    <property type="entry name" value="PROKAR_LIPOPROTEIN"/>
    <property type="match status" value="1"/>
</dbReference>
<evidence type="ECO:0000256" key="1">
    <source>
        <dbReference type="ARBA" id="ARBA00009477"/>
    </source>
</evidence>
<accession>A0ABV1GZB7</accession>
<dbReference type="Proteomes" id="UP001460202">
    <property type="component" value="Unassembled WGS sequence"/>
</dbReference>
<dbReference type="EMBL" id="JBBMFL010000016">
    <property type="protein sequence ID" value="MEQ2545750.1"/>
    <property type="molecule type" value="Genomic_DNA"/>
</dbReference>
<comment type="caution">
    <text evidence="7">The sequence shown here is derived from an EMBL/GenBank/DDBJ whole genome shotgun (WGS) entry which is preliminary data.</text>
</comment>
<evidence type="ECO:0000259" key="6">
    <source>
        <dbReference type="Pfam" id="PF25944"/>
    </source>
</evidence>
<feature type="coiled-coil region" evidence="2">
    <location>
        <begin position="135"/>
        <end position="162"/>
    </location>
</feature>
<evidence type="ECO:0000313" key="8">
    <source>
        <dbReference type="Proteomes" id="UP001460202"/>
    </source>
</evidence>
<feature type="domain" description="Multidrug resistance protein MdtA-like beta-barrel" evidence="6">
    <location>
        <begin position="204"/>
        <end position="280"/>
    </location>
</feature>
<dbReference type="Gene3D" id="2.40.420.20">
    <property type="match status" value="1"/>
</dbReference>
<evidence type="ECO:0000256" key="4">
    <source>
        <dbReference type="SAM" id="SignalP"/>
    </source>
</evidence>